<organism evidence="1 2">
    <name type="scientific">Moraxella bovis</name>
    <dbReference type="NCBI Taxonomy" id="476"/>
    <lineage>
        <taxon>Bacteria</taxon>
        <taxon>Pseudomonadati</taxon>
        <taxon>Pseudomonadota</taxon>
        <taxon>Gammaproteobacteria</taxon>
        <taxon>Moraxellales</taxon>
        <taxon>Moraxellaceae</taxon>
        <taxon>Moraxella</taxon>
    </lineage>
</organism>
<sequence>MKYLSFVALFALLNSVYAKPYLPAEYYDPITCQLIDVNKNTQQSQEVIHQHEPYVGIPLNRNKKLISYDKFMNSLEVSLGEYISDRSRWAEREGIDNSLVLNELNGILKIIRDNRDIYNVSYSTLDLKNILKKGYHINNNEMLAMLEVINIFIDDKEKSSELLEELYERYIGQISMIEQGSVMAFLEYDGMYFSMSGTKIAFHPLEQCNGSYLYGIYIE</sequence>
<reference evidence="1 2" key="1">
    <citation type="submission" date="2018-06" db="EMBL/GenBank/DDBJ databases">
        <authorList>
            <consortium name="Pathogen Informatics"/>
            <person name="Doyle S."/>
        </authorList>
    </citation>
    <scope>NUCLEOTIDE SEQUENCE [LARGE SCALE GENOMIC DNA]</scope>
    <source>
        <strain evidence="1 2">NCTC9426</strain>
    </source>
</reference>
<dbReference type="AlphaFoldDB" id="A0A1S9ZV18"/>
<dbReference type="Proteomes" id="UP000254133">
    <property type="component" value="Unassembled WGS sequence"/>
</dbReference>
<evidence type="ECO:0000313" key="1">
    <source>
        <dbReference type="EMBL" id="STY91074.1"/>
    </source>
</evidence>
<gene>
    <name evidence="1" type="ORF">NCTC9426_01108</name>
</gene>
<dbReference type="RefSeq" id="WP_078275276.1">
    <property type="nucleotide sequence ID" value="NZ_MUXV01000068.1"/>
</dbReference>
<evidence type="ECO:0000313" key="2">
    <source>
        <dbReference type="Proteomes" id="UP000254133"/>
    </source>
</evidence>
<protein>
    <submittedName>
        <fullName evidence="1">Uncharacterized protein</fullName>
    </submittedName>
</protein>
<accession>A0A1S9ZV18</accession>
<name>A0A1S9ZV18_MORBO</name>
<dbReference type="EMBL" id="UGPZ01000002">
    <property type="protein sequence ID" value="STY91074.1"/>
    <property type="molecule type" value="Genomic_DNA"/>
</dbReference>
<proteinExistence type="predicted"/>